<evidence type="ECO:0000259" key="7">
    <source>
        <dbReference type="Pfam" id="PF02706"/>
    </source>
</evidence>
<dbReference type="PANTHER" id="PTHR32309">
    <property type="entry name" value="TYROSINE-PROTEIN KINASE"/>
    <property type="match status" value="1"/>
</dbReference>
<keyword evidence="4 6" id="KW-1133">Transmembrane helix</keyword>
<sequence>MEEMGKTPGASKEVDEISLKELILKIQGCWKYAWSKWKVISFFCLLGAAIGIAIAFIVRPKFEASVTFVVEDNNSNPLSAYMGLASQFGFDLGGGSNGIFQGDNVLEFLKSRVMLERTLLAPVRIKGEDISLAELYIDFNNLRNKWKDDSTLLAIKYPLGLNRSKFSLLQDSLLNIIQADILKKNLDIDKPDKKLSFIRVRCTAANEMFAKVFAERLVKEATDFYINTKIQRTKSNVDRLQEQADSLKILLDRKTFSVAASQDMNVNPARQIAGVNTELIMRDKLVLQTMYGEVVKNLELSKIAMSQETPVIQLVDGPILPLEKVKIGKLKALIIGGFLGVLITILCLIVRKMYNEIMS</sequence>
<evidence type="ECO:0000256" key="1">
    <source>
        <dbReference type="ARBA" id="ARBA00004651"/>
    </source>
</evidence>
<protein>
    <submittedName>
        <fullName evidence="8">Wzz/FepE/Etk N-terminal domain-containing protein</fullName>
    </submittedName>
</protein>
<feature type="domain" description="Polysaccharide chain length determinant N-terminal" evidence="7">
    <location>
        <begin position="16"/>
        <end position="118"/>
    </location>
</feature>
<dbReference type="RefSeq" id="WP_354661402.1">
    <property type="nucleotide sequence ID" value="NZ_JBEXAC010000002.1"/>
</dbReference>
<dbReference type="Proteomes" id="UP001549749">
    <property type="component" value="Unassembled WGS sequence"/>
</dbReference>
<dbReference type="InterPro" id="IPR050445">
    <property type="entry name" value="Bact_polysacc_biosynth/exp"/>
</dbReference>
<keyword evidence="5 6" id="KW-0472">Membrane</keyword>
<comment type="caution">
    <text evidence="8">The sequence shown here is derived from an EMBL/GenBank/DDBJ whole genome shotgun (WGS) entry which is preliminary data.</text>
</comment>
<evidence type="ECO:0000313" key="8">
    <source>
        <dbReference type="EMBL" id="MET6998762.1"/>
    </source>
</evidence>
<gene>
    <name evidence="8" type="ORF">ABR189_15370</name>
</gene>
<evidence type="ECO:0000256" key="5">
    <source>
        <dbReference type="ARBA" id="ARBA00023136"/>
    </source>
</evidence>
<keyword evidence="9" id="KW-1185">Reference proteome</keyword>
<evidence type="ECO:0000256" key="2">
    <source>
        <dbReference type="ARBA" id="ARBA00022475"/>
    </source>
</evidence>
<name>A0ABV2T6X1_9BACT</name>
<dbReference type="EMBL" id="JBEXAC010000002">
    <property type="protein sequence ID" value="MET6998762.1"/>
    <property type="molecule type" value="Genomic_DNA"/>
</dbReference>
<reference evidence="8 9" key="1">
    <citation type="submission" date="2024-06" db="EMBL/GenBank/DDBJ databases">
        <title>Chitinophaga defluvii sp. nov., isolated from municipal sewage.</title>
        <authorList>
            <person name="Zhang L."/>
        </authorList>
    </citation>
    <scope>NUCLEOTIDE SEQUENCE [LARGE SCALE GENOMIC DNA]</scope>
    <source>
        <strain evidence="8 9">H8</strain>
    </source>
</reference>
<evidence type="ECO:0000256" key="6">
    <source>
        <dbReference type="SAM" id="Phobius"/>
    </source>
</evidence>
<organism evidence="8 9">
    <name type="scientific">Chitinophaga defluvii</name>
    <dbReference type="NCBI Taxonomy" id="3163343"/>
    <lineage>
        <taxon>Bacteria</taxon>
        <taxon>Pseudomonadati</taxon>
        <taxon>Bacteroidota</taxon>
        <taxon>Chitinophagia</taxon>
        <taxon>Chitinophagales</taxon>
        <taxon>Chitinophagaceae</taxon>
        <taxon>Chitinophaga</taxon>
    </lineage>
</organism>
<evidence type="ECO:0000256" key="4">
    <source>
        <dbReference type="ARBA" id="ARBA00022989"/>
    </source>
</evidence>
<accession>A0ABV2T6X1</accession>
<dbReference type="PANTHER" id="PTHR32309:SF13">
    <property type="entry name" value="FERRIC ENTEROBACTIN TRANSPORT PROTEIN FEPE"/>
    <property type="match status" value="1"/>
</dbReference>
<keyword evidence="2" id="KW-1003">Cell membrane</keyword>
<keyword evidence="3 6" id="KW-0812">Transmembrane</keyword>
<feature type="transmembrane region" description="Helical" evidence="6">
    <location>
        <begin position="39"/>
        <end position="58"/>
    </location>
</feature>
<evidence type="ECO:0000313" key="9">
    <source>
        <dbReference type="Proteomes" id="UP001549749"/>
    </source>
</evidence>
<dbReference type="Pfam" id="PF02706">
    <property type="entry name" value="Wzz"/>
    <property type="match status" value="1"/>
</dbReference>
<feature type="transmembrane region" description="Helical" evidence="6">
    <location>
        <begin position="332"/>
        <end position="354"/>
    </location>
</feature>
<proteinExistence type="predicted"/>
<evidence type="ECO:0000256" key="3">
    <source>
        <dbReference type="ARBA" id="ARBA00022692"/>
    </source>
</evidence>
<comment type="subcellular location">
    <subcellularLocation>
        <location evidence="1">Cell membrane</location>
        <topology evidence="1">Multi-pass membrane protein</topology>
    </subcellularLocation>
</comment>
<dbReference type="InterPro" id="IPR003856">
    <property type="entry name" value="LPS_length_determ_N"/>
</dbReference>